<comment type="caution">
    <text evidence="2">The sequence shown here is derived from an EMBL/GenBank/DDBJ whole genome shotgun (WGS) entry which is preliminary data.</text>
</comment>
<dbReference type="Proteomes" id="UP000706039">
    <property type="component" value="Unassembled WGS sequence"/>
</dbReference>
<evidence type="ECO:0000256" key="1">
    <source>
        <dbReference type="SAM" id="SignalP"/>
    </source>
</evidence>
<dbReference type="EMBL" id="JAINVV010000004">
    <property type="protein sequence ID" value="MBY8822501.1"/>
    <property type="molecule type" value="Genomic_DNA"/>
</dbReference>
<feature type="chain" id="PRO_5047488445" evidence="1">
    <location>
        <begin position="23"/>
        <end position="269"/>
    </location>
</feature>
<organism evidence="2 3">
    <name type="scientific">Sphingomonas colocasiae</name>
    <dbReference type="NCBI Taxonomy" id="1848973"/>
    <lineage>
        <taxon>Bacteria</taxon>
        <taxon>Pseudomonadati</taxon>
        <taxon>Pseudomonadota</taxon>
        <taxon>Alphaproteobacteria</taxon>
        <taxon>Sphingomonadales</taxon>
        <taxon>Sphingomonadaceae</taxon>
        <taxon>Sphingomonas</taxon>
    </lineage>
</organism>
<proteinExistence type="predicted"/>
<name>A0ABS7PMJ9_9SPHN</name>
<accession>A0ABS7PMJ9</accession>
<gene>
    <name evidence="2" type="ORF">K7G82_09370</name>
</gene>
<feature type="signal peptide" evidence="1">
    <location>
        <begin position="1"/>
        <end position="22"/>
    </location>
</feature>
<keyword evidence="1" id="KW-0732">Signal</keyword>
<keyword evidence="3" id="KW-1185">Reference proteome</keyword>
<dbReference type="RefSeq" id="WP_222989577.1">
    <property type="nucleotide sequence ID" value="NZ_JAINVV010000004.1"/>
</dbReference>
<evidence type="ECO:0000313" key="3">
    <source>
        <dbReference type="Proteomes" id="UP000706039"/>
    </source>
</evidence>
<sequence length="269" mass="28517">MMMRSLILPACLALGIAAPAFAKPDISSDFRQVQAGEPLELKPDRAYVLLRFDTSISKFSADILRIPEKTEIEAYEAAKQAAHAKAGDKAGPLESFAFVYEGRPNFYELTAKKPIVSAGKTATVLAELPPGDYIFYGEGFAGFLYQCFCLGTVGFTAPAGQVTDLGTMIVARAADPSPIAELAGEIDQGPSALMDYVLWAIALRPQRAGEDVPAGLDPARTLPARFRAIGPFVDPNTLLISRLAAIPGVLAYDGGRVIDVATGAEAPPN</sequence>
<protein>
    <submittedName>
        <fullName evidence="2">Uncharacterized protein</fullName>
    </submittedName>
</protein>
<evidence type="ECO:0000313" key="2">
    <source>
        <dbReference type="EMBL" id="MBY8822501.1"/>
    </source>
</evidence>
<reference evidence="2 3" key="1">
    <citation type="submission" date="2021-08" db="EMBL/GenBank/DDBJ databases">
        <authorList>
            <person name="Tuo L."/>
        </authorList>
    </citation>
    <scope>NUCLEOTIDE SEQUENCE [LARGE SCALE GENOMIC DNA]</scope>
    <source>
        <strain evidence="2 3">JCM 31229</strain>
    </source>
</reference>